<dbReference type="SUPFAM" id="SSF53098">
    <property type="entry name" value="Ribonuclease H-like"/>
    <property type="match status" value="1"/>
</dbReference>
<name>A0A8H3MHR2_9GLOM</name>
<dbReference type="EMBL" id="BLAL01000356">
    <property type="protein sequence ID" value="GET04716.1"/>
    <property type="molecule type" value="Genomic_DNA"/>
</dbReference>
<dbReference type="Pfam" id="PF00075">
    <property type="entry name" value="RNase_H"/>
    <property type="match status" value="1"/>
</dbReference>
<accession>A0A8H3MHR2</accession>
<gene>
    <name evidence="2" type="ORF">RCL2_003101500</name>
</gene>
<protein>
    <submittedName>
        <fullName evidence="2">Ribonuclease H-like domain-containing protein</fullName>
    </submittedName>
</protein>
<evidence type="ECO:0000313" key="2">
    <source>
        <dbReference type="EMBL" id="GET04716.1"/>
    </source>
</evidence>
<dbReference type="Proteomes" id="UP000615446">
    <property type="component" value="Unassembled WGS sequence"/>
</dbReference>
<proteinExistence type="predicted"/>
<dbReference type="InterPro" id="IPR036397">
    <property type="entry name" value="RNaseH_sf"/>
</dbReference>
<comment type="caution">
    <text evidence="2">The sequence shown here is derived from an EMBL/GenBank/DDBJ whole genome shotgun (WGS) entry which is preliminary data.</text>
</comment>
<sequence length="492" mass="55604">MEASLTIGKIKKARIHTRGSQHTQECCLVTPVTLTDSHSCADMNVVTAQTQPAGVDRIIPRQRICILPITKISEEGQLIHNEWKEILTIGVDNHSSTREYALSTNSPAADLELSAHAQNTPAVNVGINGSDLPGKNDLVWIHRWISNAPLRHALIRFNEMITNNMTAGETLNFYTDVSLQQGPINNTLSHYAADNITSDMGAEVYLEMQNNTVLTTSTRVAFWPSSTRAELVAIFLALLVTPSNTAVRIHTNSQCAISAINNWDDPCTRARMKQPNALVIMKIKMVCKEKQLNLELVKVKGHDGNEGNEAADRLAKEGLNSDNIFDSRIDFTNHDIRFFPAFKDISIETNLQRFILRIFNTFDATEWSLLNINRKECHLNSVQCDWQVTWMLINQFTGFRCRSVNINRLLCFLFKLLHKALPLGQVLAQRKPMLYDHYLCTGCNSEKETWTHLMNCTAYEDKWALIHEQLSKDFCFIINQCLAANSLNENAM</sequence>
<feature type="domain" description="RNase H type-1" evidence="1">
    <location>
        <begin position="167"/>
        <end position="320"/>
    </location>
</feature>
<dbReference type="AlphaFoldDB" id="A0A8H3MHR2"/>
<dbReference type="InterPro" id="IPR002156">
    <property type="entry name" value="RNaseH_domain"/>
</dbReference>
<dbReference type="PROSITE" id="PS50879">
    <property type="entry name" value="RNASE_H_1"/>
    <property type="match status" value="1"/>
</dbReference>
<dbReference type="OrthoDB" id="2447560at2759"/>
<evidence type="ECO:0000313" key="3">
    <source>
        <dbReference type="Proteomes" id="UP000615446"/>
    </source>
</evidence>
<dbReference type="GO" id="GO:0004523">
    <property type="term" value="F:RNA-DNA hybrid ribonuclease activity"/>
    <property type="evidence" value="ECO:0007669"/>
    <property type="project" value="InterPro"/>
</dbReference>
<dbReference type="GO" id="GO:0003676">
    <property type="term" value="F:nucleic acid binding"/>
    <property type="evidence" value="ECO:0007669"/>
    <property type="project" value="InterPro"/>
</dbReference>
<organism evidence="2 3">
    <name type="scientific">Rhizophagus clarus</name>
    <dbReference type="NCBI Taxonomy" id="94130"/>
    <lineage>
        <taxon>Eukaryota</taxon>
        <taxon>Fungi</taxon>
        <taxon>Fungi incertae sedis</taxon>
        <taxon>Mucoromycota</taxon>
        <taxon>Glomeromycotina</taxon>
        <taxon>Glomeromycetes</taxon>
        <taxon>Glomerales</taxon>
        <taxon>Glomeraceae</taxon>
        <taxon>Rhizophagus</taxon>
    </lineage>
</organism>
<reference evidence="2" key="1">
    <citation type="submission" date="2019-10" db="EMBL/GenBank/DDBJ databases">
        <title>Conservation and host-specific expression of non-tandemly repeated heterogenous ribosome RNA gene in arbuscular mycorrhizal fungi.</title>
        <authorList>
            <person name="Maeda T."/>
            <person name="Kobayashi Y."/>
            <person name="Nakagawa T."/>
            <person name="Ezawa T."/>
            <person name="Yamaguchi K."/>
            <person name="Bino T."/>
            <person name="Nishimoto Y."/>
            <person name="Shigenobu S."/>
            <person name="Kawaguchi M."/>
        </authorList>
    </citation>
    <scope>NUCLEOTIDE SEQUENCE</scope>
    <source>
        <strain evidence="2">HR1</strain>
    </source>
</reference>
<evidence type="ECO:0000259" key="1">
    <source>
        <dbReference type="PROSITE" id="PS50879"/>
    </source>
</evidence>
<dbReference type="InterPro" id="IPR012337">
    <property type="entry name" value="RNaseH-like_sf"/>
</dbReference>
<dbReference type="Gene3D" id="3.30.420.10">
    <property type="entry name" value="Ribonuclease H-like superfamily/Ribonuclease H"/>
    <property type="match status" value="1"/>
</dbReference>